<dbReference type="AlphaFoldDB" id="A0A0S4V0J3"/>
<evidence type="ECO:0000313" key="1">
    <source>
        <dbReference type="EMBL" id="CUV20733.1"/>
    </source>
</evidence>
<gene>
    <name evidence="1" type="ORF">PSS4_v1_1690007</name>
    <name evidence="2" type="ORF">RUN1985_v1_150100</name>
    <name evidence="3" type="ORF">TO10_v1_1000007</name>
</gene>
<evidence type="ECO:0000313" key="3">
    <source>
        <dbReference type="EMBL" id="CUV47509.1"/>
    </source>
</evidence>
<evidence type="ECO:0000313" key="2">
    <source>
        <dbReference type="EMBL" id="CUV27991.1"/>
    </source>
</evidence>
<dbReference type="EMBL" id="LN899824">
    <property type="protein sequence ID" value="CUV27991.1"/>
    <property type="molecule type" value="Genomic_DNA"/>
</dbReference>
<dbReference type="EMBL" id="LN899821">
    <property type="protein sequence ID" value="CUV20733.1"/>
    <property type="molecule type" value="Genomic_DNA"/>
</dbReference>
<proteinExistence type="predicted"/>
<accession>A0A0S4V0J3</accession>
<sequence length="29" mass="3060">MPGAEPMPLAAVYDKVVGAAFVAPQTQHY</sequence>
<reference evidence="2" key="1">
    <citation type="submission" date="2015-10" db="EMBL/GenBank/DDBJ databases">
        <authorList>
            <person name="Gilbert D.G."/>
        </authorList>
    </citation>
    <scope>NUCLEOTIDE SEQUENCE</scope>
    <source>
        <strain evidence="2">Phyl III-seqv23</strain>
    </source>
</reference>
<protein>
    <submittedName>
        <fullName evidence="2">Uncharacterized protein</fullName>
    </submittedName>
</protein>
<name>A0A0S4V0J3_RALSL</name>
<organism evidence="2">
    <name type="scientific">Ralstonia solanacearum</name>
    <name type="common">Pseudomonas solanacearum</name>
    <dbReference type="NCBI Taxonomy" id="305"/>
    <lineage>
        <taxon>Bacteria</taxon>
        <taxon>Pseudomonadati</taxon>
        <taxon>Pseudomonadota</taxon>
        <taxon>Betaproteobacteria</taxon>
        <taxon>Burkholderiales</taxon>
        <taxon>Burkholderiaceae</taxon>
        <taxon>Ralstonia</taxon>
        <taxon>Ralstonia solanacearum species complex</taxon>
    </lineage>
</organism>
<dbReference type="EMBL" id="LN899827">
    <property type="protein sequence ID" value="CUV47509.1"/>
    <property type="molecule type" value="Genomic_DNA"/>
</dbReference>